<dbReference type="GO" id="GO:0003723">
    <property type="term" value="F:RNA binding"/>
    <property type="evidence" value="ECO:0007669"/>
    <property type="project" value="TreeGrafter"/>
</dbReference>
<name>A0A6H5GKG9_9HEMI</name>
<accession>A0A6H5GKG9</accession>
<dbReference type="EMBL" id="CADCXU010011938">
    <property type="protein sequence ID" value="CAB0002069.1"/>
    <property type="molecule type" value="Genomic_DNA"/>
</dbReference>
<evidence type="ECO:0000256" key="1">
    <source>
        <dbReference type="SAM" id="MobiDB-lite"/>
    </source>
</evidence>
<dbReference type="InterPro" id="IPR030217">
    <property type="entry name" value="NXF_fam"/>
</dbReference>
<proteinExistence type="predicted"/>
<dbReference type="Proteomes" id="UP000479000">
    <property type="component" value="Unassembled WGS sequence"/>
</dbReference>
<dbReference type="Gene3D" id="3.80.10.10">
    <property type="entry name" value="Ribonuclease Inhibitor"/>
    <property type="match status" value="1"/>
</dbReference>
<feature type="compositionally biased region" description="Low complexity" evidence="1">
    <location>
        <begin position="523"/>
        <end position="552"/>
    </location>
</feature>
<gene>
    <name evidence="3" type="ORF">NTEN_LOCUS7856</name>
</gene>
<evidence type="ECO:0000313" key="3">
    <source>
        <dbReference type="EMBL" id="CAB0002069.1"/>
    </source>
</evidence>
<organism evidence="3 4">
    <name type="scientific">Nesidiocoris tenuis</name>
    <dbReference type="NCBI Taxonomy" id="355587"/>
    <lineage>
        <taxon>Eukaryota</taxon>
        <taxon>Metazoa</taxon>
        <taxon>Ecdysozoa</taxon>
        <taxon>Arthropoda</taxon>
        <taxon>Hexapoda</taxon>
        <taxon>Insecta</taxon>
        <taxon>Pterygota</taxon>
        <taxon>Neoptera</taxon>
        <taxon>Paraneoptera</taxon>
        <taxon>Hemiptera</taxon>
        <taxon>Heteroptera</taxon>
        <taxon>Panheteroptera</taxon>
        <taxon>Cimicomorpha</taxon>
        <taxon>Miridae</taxon>
        <taxon>Dicyphina</taxon>
        <taxon>Nesidiocoris</taxon>
    </lineage>
</organism>
<dbReference type="AlphaFoldDB" id="A0A6H5GKG9"/>
<keyword evidence="4" id="KW-1185">Reference proteome</keyword>
<reference evidence="3 4" key="1">
    <citation type="submission" date="2020-02" db="EMBL/GenBank/DDBJ databases">
        <authorList>
            <person name="Ferguson B K."/>
        </authorList>
    </citation>
    <scope>NUCLEOTIDE SEQUENCE [LARGE SCALE GENOMIC DNA]</scope>
</reference>
<protein>
    <recommendedName>
        <fullName evidence="2">NXF1/2/3/5-like leucine-rich repeat domain-containing protein</fullName>
    </recommendedName>
</protein>
<dbReference type="GO" id="GO:0016973">
    <property type="term" value="P:poly(A)+ mRNA export from nucleus"/>
    <property type="evidence" value="ECO:0007669"/>
    <property type="project" value="TreeGrafter"/>
</dbReference>
<evidence type="ECO:0000259" key="2">
    <source>
        <dbReference type="Pfam" id="PF24048"/>
    </source>
</evidence>
<feature type="region of interest" description="Disordered" evidence="1">
    <location>
        <begin position="521"/>
        <end position="552"/>
    </location>
</feature>
<feature type="domain" description="NXF1/2/3/5-like leucine-rich repeat" evidence="2">
    <location>
        <begin position="417"/>
        <end position="506"/>
    </location>
</feature>
<dbReference type="InterPro" id="IPR057125">
    <property type="entry name" value="NXF1/2/3/5-like_LRR"/>
</dbReference>
<dbReference type="SUPFAM" id="SSF52058">
    <property type="entry name" value="L domain-like"/>
    <property type="match status" value="1"/>
</dbReference>
<dbReference type="OrthoDB" id="116216at2759"/>
<dbReference type="GO" id="GO:0005634">
    <property type="term" value="C:nucleus"/>
    <property type="evidence" value="ECO:0007669"/>
    <property type="project" value="TreeGrafter"/>
</dbReference>
<dbReference type="PANTHER" id="PTHR10662">
    <property type="entry name" value="NUCLEAR RNA EXPORT FACTOR"/>
    <property type="match status" value="1"/>
</dbReference>
<dbReference type="PANTHER" id="PTHR10662:SF22">
    <property type="entry name" value="NUCLEAR RNA EXPORT FACTOR 1"/>
    <property type="match status" value="1"/>
</dbReference>
<feature type="compositionally biased region" description="Basic and acidic residues" evidence="1">
    <location>
        <begin position="118"/>
        <end position="129"/>
    </location>
</feature>
<dbReference type="InterPro" id="IPR032675">
    <property type="entry name" value="LRR_dom_sf"/>
</dbReference>
<feature type="region of interest" description="Disordered" evidence="1">
    <location>
        <begin position="114"/>
        <end position="133"/>
    </location>
</feature>
<dbReference type="Pfam" id="PF24048">
    <property type="entry name" value="LRR_NXF1-5"/>
    <property type="match status" value="1"/>
</dbReference>
<evidence type="ECO:0000313" key="4">
    <source>
        <dbReference type="Proteomes" id="UP000479000"/>
    </source>
</evidence>
<sequence>MVFCCPKILFQKYSCSTKFTCRFPIPVLQQYAHIHMMRRRFPQTNWQNLEWENCILGLRDGRRILNFYNKKLSSQLDEHFKHHDPIIKCNMSVRRSGIPDPSMDFNLLGSAIDDADPSDSHPDQTHDGSSDSMRSLLENQNLNFANLIKAVIENVRPVSLPIFNPLAQGADARAWCSTLDVCMRERPLHGSQLIMALSYALRAQNMVKSATYDKTRFDKNKAQVKLLSVGDLVLLQNEPRNQMKLDPKFKVQFQNPQKSEEHRRNTQFSLEVGKCRTPFWNGLRIDLSVLQLLVVVSKNVLCTPNNNMLLDRDKVQKAKTKFNFEKTTSMAEEDRWSVRLTVPQIFIDTTMMLRCDQFTATVTATVDETLCLFLTKTLRESPKERQFLTKRLLCPLHDRVTLDFISDLLCELGVARDITCLYLGRNNFNELDDLKSLISKLPSLQAIHLEYNRIDSMERLYSIKNRSIQHLNLHGNPFLVSDNHPTYFRYVRDLRVYFPFLKTLDGAPTSETMPENLMRTRTSMDLPSLSSTDTSGSALSSDASTTSSSSSSASHEFIDDMERKLWEDEVEYLLGLRLFVVLNGKASLSPSWAPFGVVYGYCQVLQLTAFLTDYGTNKIKTNLGTPGSAYEVRNDTIVV</sequence>